<dbReference type="KEGG" id="aia:AWH56_026015"/>
<evidence type="ECO:0000256" key="1">
    <source>
        <dbReference type="SAM" id="Phobius"/>
    </source>
</evidence>
<dbReference type="EMBL" id="CP063356">
    <property type="protein sequence ID" value="QOY36054.1"/>
    <property type="molecule type" value="Genomic_DNA"/>
</dbReference>
<keyword evidence="1" id="KW-1133">Transmembrane helix</keyword>
<dbReference type="RefSeq" id="WP_071315505.1">
    <property type="nucleotide sequence ID" value="NZ_CP063356.2"/>
</dbReference>
<keyword evidence="4" id="KW-1185">Reference proteome</keyword>
<dbReference type="Proteomes" id="UP000180175">
    <property type="component" value="Chromosome"/>
</dbReference>
<evidence type="ECO:0000313" key="3">
    <source>
        <dbReference type="EMBL" id="QOY36054.1"/>
    </source>
</evidence>
<reference evidence="3" key="4">
    <citation type="submission" date="2020-10" db="EMBL/GenBank/DDBJ databases">
        <authorList>
            <person name="Bassil N.M."/>
            <person name="Lloyd J.R."/>
        </authorList>
    </citation>
    <scope>NUCLEOTIDE SEQUENCE</scope>
    <source>
        <strain evidence="3">NB2006</strain>
    </source>
</reference>
<protein>
    <submittedName>
        <fullName evidence="2">Uncharacterized protein</fullName>
    </submittedName>
</protein>
<evidence type="ECO:0000313" key="4">
    <source>
        <dbReference type="Proteomes" id="UP000180175"/>
    </source>
</evidence>
<dbReference type="OrthoDB" id="2887363at2"/>
<proteinExistence type="predicted"/>
<evidence type="ECO:0000313" key="2">
    <source>
        <dbReference type="EMBL" id="OIJ23302.1"/>
    </source>
</evidence>
<reference evidence="2 4" key="1">
    <citation type="submission" date="2016-10" db="EMBL/GenBank/DDBJ databases">
        <title>Draft genome sequences of four alkaliphilic bacteria belonging to the Anaerobacillus genus.</title>
        <authorList>
            <person name="Bassil N.M."/>
            <person name="Lloyd J.R."/>
        </authorList>
    </citation>
    <scope>NUCLEOTIDE SEQUENCE [LARGE SCALE GENOMIC DNA]</scope>
    <source>
        <strain evidence="2 4">NB2006</strain>
    </source>
</reference>
<name>A0A1S2MER5_9BACI</name>
<accession>A0A1S2MER5</accession>
<keyword evidence="1" id="KW-0812">Transmembrane</keyword>
<keyword evidence="1" id="KW-0472">Membrane</keyword>
<organism evidence="2 4">
    <name type="scientific">Anaerobacillus isosaccharinicus</name>
    <dbReference type="NCBI Taxonomy" id="1532552"/>
    <lineage>
        <taxon>Bacteria</taxon>
        <taxon>Bacillati</taxon>
        <taxon>Bacillota</taxon>
        <taxon>Bacilli</taxon>
        <taxon>Bacillales</taxon>
        <taxon>Bacillaceae</taxon>
        <taxon>Anaerobacillus</taxon>
    </lineage>
</organism>
<gene>
    <name evidence="2" type="ORF">AWH56_01560</name>
    <name evidence="3" type="ORF">AWH56_026015</name>
</gene>
<dbReference type="EMBL" id="LQXD01000002">
    <property type="protein sequence ID" value="OIJ23302.1"/>
    <property type="molecule type" value="Genomic_DNA"/>
</dbReference>
<dbReference type="AlphaFoldDB" id="A0A1S2MER5"/>
<sequence>MKKIMELFTIAIYLCLGLILGILIDKEWLYEEQAIYVQQLKSENELLIQEKQAWVRHVEEEINQIKFYTTADHEQFQSLGKVLSGIGVTLERLPETMGVYQQQGIIISLGEELEDTYGLPHLNLQAIPTHEVELNLMYLSLLRMKEELLQ</sequence>
<reference evidence="3 4" key="2">
    <citation type="journal article" date="2017" name="Genome Announc.">
        <title>Draft Genome Sequences of Four Alkaliphilic Bacteria Belonging to the Anaerobacillus Genus.</title>
        <authorList>
            <person name="Bassil N.M."/>
            <person name="Lloyd J.R."/>
        </authorList>
    </citation>
    <scope>NUCLEOTIDE SEQUENCE [LARGE SCALE GENOMIC DNA]</scope>
    <source>
        <strain evidence="3 4">NB2006</strain>
    </source>
</reference>
<feature type="transmembrane region" description="Helical" evidence="1">
    <location>
        <begin position="7"/>
        <end position="24"/>
    </location>
</feature>
<reference evidence="3 4" key="3">
    <citation type="journal article" date="2019" name="Int. J. Syst. Evol. Microbiol.">
        <title>Anaerobacillus isosaccharinicus sp. nov., an alkaliphilic bacterium which degrades isosaccharinic acid.</title>
        <authorList>
            <person name="Bassil N.M."/>
            <person name="Lloyd J.R."/>
        </authorList>
    </citation>
    <scope>NUCLEOTIDE SEQUENCE [LARGE SCALE GENOMIC DNA]</scope>
    <source>
        <strain evidence="3 4">NB2006</strain>
    </source>
</reference>